<organism evidence="2 3">
    <name type="scientific">Apilactobacillus kunkeei</name>
    <dbReference type="NCBI Taxonomy" id="148814"/>
    <lineage>
        <taxon>Bacteria</taxon>
        <taxon>Bacillati</taxon>
        <taxon>Bacillota</taxon>
        <taxon>Bacilli</taxon>
        <taxon>Lactobacillales</taxon>
        <taxon>Lactobacillaceae</taxon>
        <taxon>Apilactobacillus</taxon>
    </lineage>
</organism>
<accession>A0A1L8CFS5</accession>
<dbReference type="PANTHER" id="PTHR37829">
    <property type="entry name" value="PHAGE-LIKE ELEMENT PBSX PROTEIN XKDT"/>
    <property type="match status" value="1"/>
</dbReference>
<dbReference type="Pfam" id="PF04865">
    <property type="entry name" value="Baseplate_J"/>
    <property type="match status" value="1"/>
</dbReference>
<comment type="caution">
    <text evidence="2">The sequence shown here is derived from an EMBL/GenBank/DDBJ whole genome shotgun (WGS) entry which is preliminary data.</text>
</comment>
<dbReference type="Proteomes" id="UP000186588">
    <property type="component" value="Unassembled WGS sequence"/>
</dbReference>
<dbReference type="PANTHER" id="PTHR37829:SF3">
    <property type="entry name" value="PROTEIN JAYE-RELATED"/>
    <property type="match status" value="1"/>
</dbReference>
<evidence type="ECO:0000313" key="3">
    <source>
        <dbReference type="Proteomes" id="UP000186588"/>
    </source>
</evidence>
<dbReference type="InterPro" id="IPR006949">
    <property type="entry name" value="Barrel_Baseplate_J-like"/>
</dbReference>
<dbReference type="AlphaFoldDB" id="A0A1L8CFS5"/>
<reference evidence="2 3" key="1">
    <citation type="journal article" date="2016" name="Syst. Appl. Microbiol.">
        <title>Genomic characterization of a fructophilic bee symbiont Lactobacillus kunkeei reveals its niche-specific adaptation.</title>
        <authorList>
            <person name="Maeno S."/>
            <person name="Tanizawa Y."/>
            <person name="Kanesaki Y."/>
            <person name="Kubota E."/>
            <person name="Kumar H."/>
            <person name="Dicks L."/>
            <person name="Salminen S."/>
            <person name="Nakagawa J."/>
            <person name="Arita M."/>
            <person name="Endo A."/>
        </authorList>
    </citation>
    <scope>NUCLEOTIDE SEQUENCE [LARGE SCALE GENOMIC DNA]</scope>
    <source>
        <strain evidence="2 3">FF30-6</strain>
    </source>
</reference>
<proteinExistence type="predicted"/>
<sequence>MPLTDDGWVTISADDALKQAKSEIQKNLGIDTDVSDGSAMGRIAQMLANRIVECDNVAQNVYDNNFWLTASGVSMDRLGTSLGIQRHQAQYAEATLNITGTSGYLIPAQTEFITDKGDSFLSDDDVQIDQNGNATVVVHSQEASASTNVDAHTIINQANPVDEIESVDNPMQASGGADLESDYDFRNRGTINQYSPENPTVGGIRTALINVNGVSSVTIQNNQSKSTDEHGNPANTIHIYVVGGTDDDIANKLADVLAGGATTVGSITKHVNVFGNDIVVNFDRAQQKTLSFKIDITTGDGFDEDAVKQSVQDYLSNFEMGDKVILNKLYPYLYQLIGIKQVNSIQVSTDGSSYTSNDLQLANFEFALTRNDDVEVITHG</sequence>
<dbReference type="RefSeq" id="WP_094750406.1">
    <property type="nucleotide sequence ID" value="NZ_BDDX01000001.1"/>
</dbReference>
<evidence type="ECO:0000259" key="1">
    <source>
        <dbReference type="Pfam" id="PF04865"/>
    </source>
</evidence>
<evidence type="ECO:0000313" key="2">
    <source>
        <dbReference type="EMBL" id="GAT90042.1"/>
    </source>
</evidence>
<feature type="domain" description="Baseplate protein J-like barrel" evidence="1">
    <location>
        <begin position="95"/>
        <end position="176"/>
    </location>
</feature>
<gene>
    <name evidence="2" type="ORF">FF306_00133</name>
</gene>
<dbReference type="EMBL" id="BDDX01000001">
    <property type="protein sequence ID" value="GAT90042.1"/>
    <property type="molecule type" value="Genomic_DNA"/>
</dbReference>
<protein>
    <recommendedName>
        <fullName evidence="1">Baseplate protein J-like barrel domain-containing protein</fullName>
    </recommendedName>
</protein>
<dbReference type="InterPro" id="IPR052399">
    <property type="entry name" value="Phage_Baseplate_Assmbl_Protein"/>
</dbReference>
<name>A0A1L8CFS5_9LACO</name>